<dbReference type="GO" id="GO:0005739">
    <property type="term" value="C:mitochondrion"/>
    <property type="evidence" value="ECO:0007669"/>
    <property type="project" value="GOC"/>
</dbReference>
<proteinExistence type="predicted"/>
<dbReference type="AlphaFoldDB" id="A0A0L1ICE8"/>
<reference evidence="3" key="1">
    <citation type="submission" date="2015-07" db="EMBL/GenBank/DDBJ databases">
        <title>Annotation of Plasmodium falciparum IGH-CR14.</title>
        <authorList>
            <consortium name="The Broad Institute Genome Sequencing Platform"/>
            <person name="Volkman S.K."/>
            <person name="Neafsey D.E."/>
            <person name="Dash A.P."/>
            <person name="Chitnis C.E."/>
            <person name="Hartl D.L."/>
            <person name="Young S.K."/>
            <person name="Zeng Q."/>
            <person name="Koehrsen M."/>
            <person name="Alvarado L."/>
            <person name="Berlin A."/>
            <person name="Borenstein D."/>
            <person name="Chapman S.B."/>
            <person name="Chen Z."/>
            <person name="Engels R."/>
            <person name="Freedman E."/>
            <person name="Gellesch M."/>
            <person name="Goldberg J."/>
            <person name="Griggs A."/>
            <person name="Gujja S."/>
            <person name="Heilman E.R."/>
            <person name="Heiman D.I."/>
            <person name="Howarth C."/>
            <person name="Jen D."/>
            <person name="Larson L."/>
            <person name="Mehta T."/>
            <person name="Neiman D."/>
            <person name="Park D."/>
            <person name="Pearson M."/>
            <person name="Roberts A."/>
            <person name="Saif S."/>
            <person name="Shea T."/>
            <person name="Shenoy N."/>
            <person name="Sisk P."/>
            <person name="Stolte C."/>
            <person name="Sykes S."/>
            <person name="Walk T."/>
            <person name="White J."/>
            <person name="Yandava C."/>
            <person name="Haas B."/>
            <person name="Henn M.R."/>
            <person name="Nusbaum C."/>
            <person name="Birren B."/>
        </authorList>
    </citation>
    <scope>NUCLEOTIDE SEQUENCE [LARGE SCALE GENOMIC DNA]</scope>
    <source>
        <strain evidence="3">IGH-CR14</strain>
    </source>
</reference>
<dbReference type="InterPro" id="IPR004203">
    <property type="entry name" value="Cyt_c_oxidase_su4_fam"/>
</dbReference>
<evidence type="ECO:0000313" key="2">
    <source>
        <dbReference type="EMBL" id="KNG77299.1"/>
    </source>
</evidence>
<name>A0A0L1ICE8_PLAFA</name>
<gene>
    <name evidence="2" type="ORF">PFMG_03507</name>
</gene>
<dbReference type="GO" id="GO:0006123">
    <property type="term" value="P:mitochondrial electron transport, cytochrome c to oxygen"/>
    <property type="evidence" value="ECO:0007669"/>
    <property type="project" value="InterPro"/>
</dbReference>
<evidence type="ECO:0000313" key="3">
    <source>
        <dbReference type="Proteomes" id="UP000054562"/>
    </source>
</evidence>
<dbReference type="CDD" id="cd00922">
    <property type="entry name" value="Cyt_c_Oxidase_IV"/>
    <property type="match status" value="1"/>
</dbReference>
<feature type="non-terminal residue" evidence="2">
    <location>
        <position position="209"/>
    </location>
</feature>
<sequence length="209" mass="25199">MLLHQNLRKEGNNIFFYLNKENGKNIFRRYVASQPLGINIPDPPPREYLPNGEPKTYRLNQRYYNHKYDWERWTLRPAGVFHTYVYGEFAKDHKPLLAWLLQYPIPLAFIPYFLFAFGLSFAFHHISYLVIKPKRFTVECVEANKERERAENTNPITRYLDRRRKERGPHCILEDFLPSHPCYLHMSKYHHDTELLRNMEEVAAEKEQK</sequence>
<evidence type="ECO:0008006" key="4">
    <source>
        <dbReference type="Google" id="ProtNLM"/>
    </source>
</evidence>
<feature type="transmembrane region" description="Helical" evidence="1">
    <location>
        <begin position="109"/>
        <end position="131"/>
    </location>
</feature>
<keyword evidence="1" id="KW-0812">Transmembrane</keyword>
<keyword evidence="1" id="KW-1133">Transmembrane helix</keyword>
<evidence type="ECO:0000256" key="1">
    <source>
        <dbReference type="SAM" id="Phobius"/>
    </source>
</evidence>
<keyword evidence="1" id="KW-0472">Membrane</keyword>
<dbReference type="Proteomes" id="UP000054562">
    <property type="component" value="Unassembled WGS sequence"/>
</dbReference>
<dbReference type="EMBL" id="GG665286">
    <property type="protein sequence ID" value="KNG77299.1"/>
    <property type="molecule type" value="Genomic_DNA"/>
</dbReference>
<organism evidence="2 3">
    <name type="scientific">Plasmodium falciparum IGH-CR14</name>
    <dbReference type="NCBI Taxonomy" id="580059"/>
    <lineage>
        <taxon>Eukaryota</taxon>
        <taxon>Sar</taxon>
        <taxon>Alveolata</taxon>
        <taxon>Apicomplexa</taxon>
        <taxon>Aconoidasida</taxon>
        <taxon>Haemosporida</taxon>
        <taxon>Plasmodiidae</taxon>
        <taxon>Plasmodium</taxon>
        <taxon>Plasmodium (Laverania)</taxon>
    </lineage>
</organism>
<accession>A0A0L1ICE8</accession>
<reference evidence="3" key="2">
    <citation type="submission" date="2015-07" db="EMBL/GenBank/DDBJ databases">
        <title>The genome sequence of Plasmodium falciparum IGH-CR14.</title>
        <authorList>
            <consortium name="The Broad Institute Genome Sequencing Platform"/>
            <person name="Volkman S.K."/>
            <person name="Neafsey D.E."/>
            <person name="Dash A.P."/>
            <person name="Chitnis C.E."/>
            <person name="Hartl D.L."/>
            <person name="Young S.K."/>
            <person name="Kodira C.D."/>
            <person name="Zeng Q."/>
            <person name="Koehrsen M."/>
            <person name="Godfrey P."/>
            <person name="Alvarado L."/>
            <person name="Berlin A."/>
            <person name="Borenstein D."/>
            <person name="Chen Z."/>
            <person name="Engels R."/>
            <person name="Freedman E."/>
            <person name="Gellesch M."/>
            <person name="Goldberg J."/>
            <person name="Griggs A."/>
            <person name="Gujja S."/>
            <person name="Heiman D."/>
            <person name="Hepburn T."/>
            <person name="Howarth C."/>
            <person name="Jen D."/>
            <person name="Larson L."/>
            <person name="Lewis B."/>
            <person name="Mehta T."/>
            <person name="Park D."/>
            <person name="Pearson M."/>
            <person name="Roberts A."/>
            <person name="Saif S."/>
            <person name="Shea T."/>
            <person name="Shenoy N."/>
            <person name="Sisk P."/>
            <person name="Stolte C."/>
            <person name="Sykes S."/>
            <person name="Walk T."/>
            <person name="White J."/>
            <person name="Yandava C."/>
            <person name="Wirth D.F."/>
            <person name="Nusbaum C."/>
            <person name="Birren B."/>
        </authorList>
    </citation>
    <scope>NUCLEOTIDE SEQUENCE [LARGE SCALE GENOMIC DNA]</scope>
    <source>
        <strain evidence="3">IGH-CR14</strain>
    </source>
</reference>
<dbReference type="OrthoDB" id="405939at2759"/>
<protein>
    <recommendedName>
        <fullName evidence="4">Cg8 protein</fullName>
    </recommendedName>
</protein>